<accession>A0A519BIP7</accession>
<evidence type="ECO:0000256" key="2">
    <source>
        <dbReference type="ARBA" id="ARBA00022679"/>
    </source>
</evidence>
<organism evidence="4 5">
    <name type="scientific">Acididesulfobacter guangdongensis</name>
    <dbReference type="NCBI Taxonomy" id="2597225"/>
    <lineage>
        <taxon>Bacteria</taxon>
        <taxon>Deltaproteobacteria</taxon>
        <taxon>Candidatus Acidulodesulfobacterales</taxon>
        <taxon>Candidatus Acididesulfobacter</taxon>
    </lineage>
</organism>
<dbReference type="InterPro" id="IPR002941">
    <property type="entry name" value="DNA_methylase_N4/N6"/>
</dbReference>
<gene>
    <name evidence="4" type="ORF">EVJ46_02550</name>
</gene>
<dbReference type="GO" id="GO:0032259">
    <property type="term" value="P:methylation"/>
    <property type="evidence" value="ECO:0007669"/>
    <property type="project" value="UniProtKB-KW"/>
</dbReference>
<dbReference type="GO" id="GO:0003677">
    <property type="term" value="F:DNA binding"/>
    <property type="evidence" value="ECO:0007669"/>
    <property type="project" value="InterPro"/>
</dbReference>
<dbReference type="PRINTS" id="PR00508">
    <property type="entry name" value="S21N4MTFRASE"/>
</dbReference>
<feature type="domain" description="DNA methylase N-4/N-6" evidence="3">
    <location>
        <begin position="10"/>
        <end position="78"/>
    </location>
</feature>
<keyword evidence="1" id="KW-0489">Methyltransferase</keyword>
<evidence type="ECO:0000259" key="3">
    <source>
        <dbReference type="Pfam" id="PF01555"/>
    </source>
</evidence>
<dbReference type="EMBL" id="SGBC01000001">
    <property type="protein sequence ID" value="RZD17129.1"/>
    <property type="molecule type" value="Genomic_DNA"/>
</dbReference>
<dbReference type="AlphaFoldDB" id="A0A519BIP7"/>
<dbReference type="SUPFAM" id="SSF53335">
    <property type="entry name" value="S-adenosyl-L-methionine-dependent methyltransferases"/>
    <property type="match status" value="1"/>
</dbReference>
<keyword evidence="2" id="KW-0808">Transferase</keyword>
<evidence type="ECO:0000256" key="1">
    <source>
        <dbReference type="ARBA" id="ARBA00022603"/>
    </source>
</evidence>
<sequence>MPYSWLYYNLVKNVSKDKTIHSCQISVGLTEKLLKAFTKEEDIVLIHFGGPGNEILLAKQFNRHYISAEIDKIYYNMILKRIIIFNYFIKSYSIKKFN</sequence>
<dbReference type="InterPro" id="IPR029063">
    <property type="entry name" value="SAM-dependent_MTases_sf"/>
</dbReference>
<evidence type="ECO:0000313" key="4">
    <source>
        <dbReference type="EMBL" id="RZD17129.1"/>
    </source>
</evidence>
<proteinExistence type="predicted"/>
<evidence type="ECO:0000313" key="5">
    <source>
        <dbReference type="Proteomes" id="UP000316562"/>
    </source>
</evidence>
<reference evidence="4 5" key="1">
    <citation type="journal article" date="2019" name="ISME J.">
        <title>Insights into ecological role of a new deltaproteobacterial order Candidatus Acidulodesulfobacterales by metagenomics and metatranscriptomics.</title>
        <authorList>
            <person name="Tan S."/>
            <person name="Liu J."/>
            <person name="Fang Y."/>
            <person name="Hedlund B.P."/>
            <person name="Lian Z.H."/>
            <person name="Huang L.Y."/>
            <person name="Li J.T."/>
            <person name="Huang L.N."/>
            <person name="Li W.J."/>
            <person name="Jiang H.C."/>
            <person name="Dong H.L."/>
            <person name="Shu W.S."/>
        </authorList>
    </citation>
    <scope>NUCLEOTIDE SEQUENCE [LARGE SCALE GENOMIC DNA]</scope>
    <source>
        <strain evidence="4">AP2</strain>
    </source>
</reference>
<protein>
    <recommendedName>
        <fullName evidence="3">DNA methylase N-4/N-6 domain-containing protein</fullName>
    </recommendedName>
</protein>
<dbReference type="Pfam" id="PF01555">
    <property type="entry name" value="N6_N4_Mtase"/>
    <property type="match status" value="1"/>
</dbReference>
<dbReference type="GO" id="GO:0008170">
    <property type="term" value="F:N-methyltransferase activity"/>
    <property type="evidence" value="ECO:0007669"/>
    <property type="project" value="InterPro"/>
</dbReference>
<dbReference type="InterPro" id="IPR001091">
    <property type="entry name" value="RM_Methyltransferase"/>
</dbReference>
<dbReference type="Proteomes" id="UP000316562">
    <property type="component" value="Unassembled WGS sequence"/>
</dbReference>
<comment type="caution">
    <text evidence="4">The sequence shown here is derived from an EMBL/GenBank/DDBJ whole genome shotgun (WGS) entry which is preliminary data.</text>
</comment>
<name>A0A519BIP7_ACIG2</name>
<dbReference type="Gene3D" id="3.40.50.150">
    <property type="entry name" value="Vaccinia Virus protein VP39"/>
    <property type="match status" value="1"/>
</dbReference>